<comment type="caution">
    <text evidence="7">The sequence shown here is derived from an EMBL/GenBank/DDBJ whole genome shotgun (WGS) entry which is preliminary data.</text>
</comment>
<organism evidence="7 8">
    <name type="scientific">Rhizophagus irregularis (strain DAOM 197198w)</name>
    <name type="common">Glomus intraradices</name>
    <dbReference type="NCBI Taxonomy" id="1432141"/>
    <lineage>
        <taxon>Eukaryota</taxon>
        <taxon>Fungi</taxon>
        <taxon>Fungi incertae sedis</taxon>
        <taxon>Mucoromycota</taxon>
        <taxon>Glomeromycotina</taxon>
        <taxon>Glomeromycetes</taxon>
        <taxon>Glomerales</taxon>
        <taxon>Glomeraceae</taxon>
        <taxon>Rhizophagus</taxon>
    </lineage>
</organism>
<dbReference type="InterPro" id="IPR017930">
    <property type="entry name" value="Myb_dom"/>
</dbReference>
<feature type="domain" description="HTH myb-type" evidence="6">
    <location>
        <begin position="126"/>
        <end position="174"/>
    </location>
</feature>
<evidence type="ECO:0000256" key="3">
    <source>
        <dbReference type="ARBA" id="ARBA00023242"/>
    </source>
</evidence>
<comment type="subcellular location">
    <subcellularLocation>
        <location evidence="1">Nucleus</location>
    </subcellularLocation>
</comment>
<dbReference type="InterPro" id="IPR009057">
    <property type="entry name" value="Homeodomain-like_sf"/>
</dbReference>
<keyword evidence="2" id="KW-0238">DNA-binding</keyword>
<protein>
    <submittedName>
        <fullName evidence="7">Nsi1p</fullName>
    </submittedName>
</protein>
<evidence type="ECO:0000256" key="4">
    <source>
        <dbReference type="SAM" id="MobiDB-lite"/>
    </source>
</evidence>
<dbReference type="PANTHER" id="PTHR46380:SF2">
    <property type="entry name" value="CYCLIN-D-BINDING MYB-LIKE TRANSCRIPTION FACTOR 1"/>
    <property type="match status" value="1"/>
</dbReference>
<reference evidence="7 8" key="1">
    <citation type="submission" date="2014-02" db="EMBL/GenBank/DDBJ databases">
        <title>Single nucleus genome sequencing reveals high similarity among nuclei of an endomycorrhizal fungus.</title>
        <authorList>
            <person name="Lin K."/>
            <person name="Geurts R."/>
            <person name="Zhang Z."/>
            <person name="Limpens E."/>
            <person name="Saunders D.G."/>
            <person name="Mu D."/>
            <person name="Pang E."/>
            <person name="Cao H."/>
            <person name="Cha H."/>
            <person name="Lin T."/>
            <person name="Zhou Q."/>
            <person name="Shang Y."/>
            <person name="Li Y."/>
            <person name="Ivanov S."/>
            <person name="Sharma T."/>
            <person name="Velzen R.V."/>
            <person name="Ruijter N.D."/>
            <person name="Aanen D.K."/>
            <person name="Win J."/>
            <person name="Kamoun S."/>
            <person name="Bisseling T."/>
            <person name="Huang S."/>
        </authorList>
    </citation>
    <scope>NUCLEOTIDE SEQUENCE [LARGE SCALE GENOMIC DNA]</scope>
    <source>
        <strain evidence="8">DAOM197198w</strain>
    </source>
</reference>
<dbReference type="PANTHER" id="PTHR46380">
    <property type="entry name" value="CYCLIN-D-BINDING MYB-LIKE TRANSCRIPTION FACTOR 1"/>
    <property type="match status" value="1"/>
</dbReference>
<dbReference type="EMBL" id="JEMT01011937">
    <property type="protein sequence ID" value="EXX76642.1"/>
    <property type="molecule type" value="Genomic_DNA"/>
</dbReference>
<dbReference type="PROSITE" id="PS50090">
    <property type="entry name" value="MYB_LIKE"/>
    <property type="match status" value="2"/>
</dbReference>
<feature type="compositionally biased region" description="Low complexity" evidence="4">
    <location>
        <begin position="461"/>
        <end position="474"/>
    </location>
</feature>
<evidence type="ECO:0000259" key="6">
    <source>
        <dbReference type="PROSITE" id="PS51294"/>
    </source>
</evidence>
<dbReference type="SMR" id="A0A015K4I1"/>
<evidence type="ECO:0000256" key="1">
    <source>
        <dbReference type="ARBA" id="ARBA00004123"/>
    </source>
</evidence>
<evidence type="ECO:0000256" key="2">
    <source>
        <dbReference type="ARBA" id="ARBA00023125"/>
    </source>
</evidence>
<feature type="compositionally biased region" description="Acidic residues" evidence="4">
    <location>
        <begin position="422"/>
        <end position="431"/>
    </location>
</feature>
<feature type="domain" description="Myb-like" evidence="5">
    <location>
        <begin position="173"/>
        <end position="236"/>
    </location>
</feature>
<dbReference type="Proteomes" id="UP000022910">
    <property type="component" value="Unassembled WGS sequence"/>
</dbReference>
<dbReference type="PROSITE" id="PS51294">
    <property type="entry name" value="HTH_MYB"/>
    <property type="match status" value="1"/>
</dbReference>
<dbReference type="STRING" id="1432141.A0A015K4I1"/>
<feature type="domain" description="Myb-like" evidence="5">
    <location>
        <begin position="126"/>
        <end position="170"/>
    </location>
</feature>
<keyword evidence="3" id="KW-0539">Nucleus</keyword>
<evidence type="ECO:0000313" key="8">
    <source>
        <dbReference type="Proteomes" id="UP000022910"/>
    </source>
</evidence>
<dbReference type="GO" id="GO:0003700">
    <property type="term" value="F:DNA-binding transcription factor activity"/>
    <property type="evidence" value="ECO:0007669"/>
    <property type="project" value="TreeGrafter"/>
</dbReference>
<dbReference type="InterPro" id="IPR001005">
    <property type="entry name" value="SANT/Myb"/>
</dbReference>
<feature type="compositionally biased region" description="Acidic residues" evidence="4">
    <location>
        <begin position="364"/>
        <end position="410"/>
    </location>
</feature>
<feature type="region of interest" description="Disordered" evidence="4">
    <location>
        <begin position="326"/>
        <end position="474"/>
    </location>
</feature>
<feature type="compositionally biased region" description="Acidic residues" evidence="4">
    <location>
        <begin position="438"/>
        <end position="460"/>
    </location>
</feature>
<keyword evidence="8" id="KW-1185">Reference proteome</keyword>
<gene>
    <name evidence="7" type="ORF">RirG_031270</name>
</gene>
<dbReference type="Gene3D" id="1.10.10.60">
    <property type="entry name" value="Homeodomain-like"/>
    <property type="match status" value="2"/>
</dbReference>
<evidence type="ECO:0000313" key="7">
    <source>
        <dbReference type="EMBL" id="EXX76642.1"/>
    </source>
</evidence>
<dbReference type="InterPro" id="IPR051651">
    <property type="entry name" value="DMTF1_DNA-bind_reg"/>
</dbReference>
<dbReference type="SUPFAM" id="SSF46689">
    <property type="entry name" value="Homeodomain-like"/>
    <property type="match status" value="2"/>
</dbReference>
<accession>A0A015K4I1</accession>
<sequence length="474" mass="55959">MGRVLRKITKRDWLKDNIELLRNNNSDQQTNTPFSKWLERSACEELGIKYRKGRFTKQENETLYKALQEYKKRHNLNDDQLRDLMFYRNEKDHASFWKEIAAPLRVRSLKAVAQHIQRHHHEFNYRGLWSQEEDEQLKRLVQIYGRDWTTIGNQLRRMPAICRERFDIFLLHRDEYNRGRWSKEEEEQLIKIVVDISKQNNENVTLDWGIPWALVAEAMEYKRSELSCRSKWVKELRLRYELDEDRGTRWTSYDSYMLCKRLKELNETDEYLIEWGNLADEEWGPWPHEFLCERWRHLKYTVNGFREKDFQEILYELLYRYRDKIPEKPNRPKSAPTINSEDDISSSDNDDNDNLSNHSNNDNSSDDSSDDSSSDNDSSDDDSNDNDSDDDSDDNSGGDDNDGDDSSNDDNDNHDSSNNDSGGDDSVDSDSDAMMISDNDDDNDDDDENDDENDDDDDESNSNSDNNISSNDDE</sequence>
<feature type="compositionally biased region" description="Acidic residues" evidence="4">
    <location>
        <begin position="340"/>
        <end position="353"/>
    </location>
</feature>
<dbReference type="AlphaFoldDB" id="A0A015K4I1"/>
<evidence type="ECO:0000259" key="5">
    <source>
        <dbReference type="PROSITE" id="PS50090"/>
    </source>
</evidence>
<dbReference type="Pfam" id="PF13921">
    <property type="entry name" value="Myb_DNA-bind_6"/>
    <property type="match status" value="1"/>
</dbReference>
<dbReference type="OrthoDB" id="39591at2759"/>
<name>A0A015K4I1_RHIIW</name>
<feature type="compositionally biased region" description="Low complexity" evidence="4">
    <location>
        <begin position="354"/>
        <end position="363"/>
    </location>
</feature>
<proteinExistence type="predicted"/>
<dbReference type="HOGENOM" id="CLU_576385_0_0_1"/>
<dbReference type="GO" id="GO:0005634">
    <property type="term" value="C:nucleus"/>
    <property type="evidence" value="ECO:0007669"/>
    <property type="project" value="UniProtKB-SubCell"/>
</dbReference>
<dbReference type="GO" id="GO:0000976">
    <property type="term" value="F:transcription cis-regulatory region binding"/>
    <property type="evidence" value="ECO:0007669"/>
    <property type="project" value="TreeGrafter"/>
</dbReference>
<dbReference type="SMART" id="SM00717">
    <property type="entry name" value="SANT"/>
    <property type="match status" value="3"/>
</dbReference>